<dbReference type="Proteomes" id="UP001652622">
    <property type="component" value="Unplaced"/>
</dbReference>
<gene>
    <name evidence="8" type="primary">LOC117654911</name>
</gene>
<protein>
    <submittedName>
        <fullName evidence="8">Protein lifeguard 1-like isoform X1</fullName>
    </submittedName>
</protein>
<evidence type="ECO:0000313" key="7">
    <source>
        <dbReference type="Proteomes" id="UP001652622"/>
    </source>
</evidence>
<feature type="transmembrane region" description="Helical" evidence="5">
    <location>
        <begin position="117"/>
        <end position="138"/>
    </location>
</feature>
<feature type="transmembrane region" description="Helical" evidence="5">
    <location>
        <begin position="297"/>
        <end position="319"/>
    </location>
</feature>
<accession>A0ABM3YW06</accession>
<keyword evidence="4 5" id="KW-0472">Membrane</keyword>
<dbReference type="CDD" id="cd10428">
    <property type="entry name" value="LFG_like"/>
    <property type="match status" value="1"/>
</dbReference>
<dbReference type="InterPro" id="IPR006214">
    <property type="entry name" value="Bax_inhibitor_1-related"/>
</dbReference>
<feature type="region of interest" description="Disordered" evidence="6">
    <location>
        <begin position="64"/>
        <end position="90"/>
    </location>
</feature>
<dbReference type="PANTHER" id="PTHR23291:SF47">
    <property type="entry name" value="TRANSMEMBRANE BAX INHIBITOR MOTIF CONTAINING 7"/>
    <property type="match status" value="1"/>
</dbReference>
<keyword evidence="3 5" id="KW-1133">Transmembrane helix</keyword>
<evidence type="ECO:0000256" key="6">
    <source>
        <dbReference type="SAM" id="MobiDB-lite"/>
    </source>
</evidence>
<dbReference type="RefSeq" id="XP_060540305.1">
    <property type="nucleotide sequence ID" value="XM_060684322.1"/>
</dbReference>
<dbReference type="GeneID" id="117654911"/>
<sequence>MELSKMESNIPANFGGDITYIKYQHPGGDSPEVPSPVKQFVKQDILPQSKEKIIAREASSKFERVPSKVRRTRSSPSYGRHPRRGQSHRRRQHMINVIEDAGPFADRAIRRSFLWKLYLMLAFQLGYTVGIICMFIYWKFLKIWVRRRPWFCYSLLPAILLMIIGVACCDQARRKFPLNVILLALFTILMGTWLGSIDAFFDADTLMWTVGSTSLVTLGLHFFALQKKWQLTITSGILLVLLFSLTITGVLCNFLQSQLNEVFYSGIGTLLFGIYLLVDTQLMLGKRHHYRLNPDEYVFAVLNVYIDILNLFLFILRFVGFMK</sequence>
<reference evidence="8" key="1">
    <citation type="submission" date="2025-08" db="UniProtKB">
        <authorList>
            <consortium name="RefSeq"/>
        </authorList>
    </citation>
    <scope>IDENTIFICATION</scope>
    <source>
        <tissue evidence="8">Blood</tissue>
    </source>
</reference>
<evidence type="ECO:0000313" key="8">
    <source>
        <dbReference type="RefSeq" id="XP_060540305.1"/>
    </source>
</evidence>
<feature type="transmembrane region" description="Helical" evidence="5">
    <location>
        <begin position="176"/>
        <end position="194"/>
    </location>
</feature>
<feature type="transmembrane region" description="Helical" evidence="5">
    <location>
        <begin position="262"/>
        <end position="285"/>
    </location>
</feature>
<dbReference type="PANTHER" id="PTHR23291">
    <property type="entry name" value="BAX INHIBITOR-RELATED"/>
    <property type="match status" value="1"/>
</dbReference>
<evidence type="ECO:0000256" key="4">
    <source>
        <dbReference type="ARBA" id="ARBA00023136"/>
    </source>
</evidence>
<evidence type="ECO:0000256" key="3">
    <source>
        <dbReference type="ARBA" id="ARBA00022989"/>
    </source>
</evidence>
<name>A0ABM3YW06_PANGU</name>
<evidence type="ECO:0000256" key="5">
    <source>
        <dbReference type="RuleBase" id="RU004379"/>
    </source>
</evidence>
<keyword evidence="7" id="KW-1185">Reference proteome</keyword>
<feature type="compositionally biased region" description="Basic residues" evidence="6">
    <location>
        <begin position="80"/>
        <end position="90"/>
    </location>
</feature>
<evidence type="ECO:0000256" key="1">
    <source>
        <dbReference type="ARBA" id="ARBA00004141"/>
    </source>
</evidence>
<comment type="similarity">
    <text evidence="5">Belongs to the BI1 family.</text>
</comment>
<feature type="transmembrane region" description="Helical" evidence="5">
    <location>
        <begin position="150"/>
        <end position="169"/>
    </location>
</feature>
<keyword evidence="2 5" id="KW-0812">Transmembrane</keyword>
<organism evidence="7 8">
    <name type="scientific">Pantherophis guttatus</name>
    <name type="common">Corn snake</name>
    <name type="synonym">Elaphe guttata</name>
    <dbReference type="NCBI Taxonomy" id="94885"/>
    <lineage>
        <taxon>Eukaryota</taxon>
        <taxon>Metazoa</taxon>
        <taxon>Chordata</taxon>
        <taxon>Craniata</taxon>
        <taxon>Vertebrata</taxon>
        <taxon>Euteleostomi</taxon>
        <taxon>Lepidosauria</taxon>
        <taxon>Squamata</taxon>
        <taxon>Bifurcata</taxon>
        <taxon>Unidentata</taxon>
        <taxon>Episquamata</taxon>
        <taxon>Toxicofera</taxon>
        <taxon>Serpentes</taxon>
        <taxon>Colubroidea</taxon>
        <taxon>Colubridae</taxon>
        <taxon>Colubrinae</taxon>
        <taxon>Pantherophis</taxon>
    </lineage>
</organism>
<dbReference type="Pfam" id="PF01027">
    <property type="entry name" value="Bax1-I"/>
    <property type="match status" value="1"/>
</dbReference>
<feature type="transmembrane region" description="Helical" evidence="5">
    <location>
        <begin position="237"/>
        <end position="256"/>
    </location>
</feature>
<comment type="subcellular location">
    <subcellularLocation>
        <location evidence="1">Membrane</location>
        <topology evidence="1">Multi-pass membrane protein</topology>
    </subcellularLocation>
</comment>
<proteinExistence type="inferred from homology"/>
<evidence type="ECO:0000256" key="2">
    <source>
        <dbReference type="ARBA" id="ARBA00022692"/>
    </source>
</evidence>